<accession>A0A382J9J9</accession>
<protein>
    <submittedName>
        <fullName evidence="1">Uncharacterized protein</fullName>
    </submittedName>
</protein>
<dbReference type="EMBL" id="UINC01072437">
    <property type="protein sequence ID" value="SVC08072.1"/>
    <property type="molecule type" value="Genomic_DNA"/>
</dbReference>
<feature type="non-terminal residue" evidence="1">
    <location>
        <position position="40"/>
    </location>
</feature>
<proteinExistence type="predicted"/>
<evidence type="ECO:0000313" key="1">
    <source>
        <dbReference type="EMBL" id="SVC08072.1"/>
    </source>
</evidence>
<reference evidence="1" key="1">
    <citation type="submission" date="2018-05" db="EMBL/GenBank/DDBJ databases">
        <authorList>
            <person name="Lanie J.A."/>
            <person name="Ng W.-L."/>
            <person name="Kazmierczak K.M."/>
            <person name="Andrzejewski T.M."/>
            <person name="Davidsen T.M."/>
            <person name="Wayne K.J."/>
            <person name="Tettelin H."/>
            <person name="Glass J.I."/>
            <person name="Rusch D."/>
            <person name="Podicherti R."/>
            <person name="Tsui H.-C.T."/>
            <person name="Winkler M.E."/>
        </authorList>
    </citation>
    <scope>NUCLEOTIDE SEQUENCE</scope>
</reference>
<name>A0A382J9J9_9ZZZZ</name>
<organism evidence="1">
    <name type="scientific">marine metagenome</name>
    <dbReference type="NCBI Taxonomy" id="408172"/>
    <lineage>
        <taxon>unclassified sequences</taxon>
        <taxon>metagenomes</taxon>
        <taxon>ecological metagenomes</taxon>
    </lineage>
</organism>
<gene>
    <name evidence="1" type="ORF">METZ01_LOCUS260926</name>
</gene>
<sequence>MEFIANAIKLDFRSSYSKNSIRKALKGARKSICAAAHKSI</sequence>
<dbReference type="AlphaFoldDB" id="A0A382J9J9"/>